<dbReference type="KEGG" id="gpa:GPA_24350"/>
<reference evidence="3 4" key="1">
    <citation type="submission" date="2010-03" db="EMBL/GenBank/DDBJ databases">
        <title>The genome sequence of Gordonibacter pamelaeae 7-10-1-bT.</title>
        <authorList>
            <consortium name="metaHIT consortium -- http://www.metahit.eu/"/>
            <person name="Pajon A."/>
            <person name="Turner K."/>
            <person name="Parkhill J."/>
            <person name="Timmis K."/>
            <person name="Oxley A."/>
            <person name="Wurdemann D."/>
        </authorList>
    </citation>
    <scope>NUCLEOTIDE SEQUENCE [LARGE SCALE GENOMIC DNA]</scope>
    <source>
        <strain evidence="4">7-10-1-b</strain>
    </source>
</reference>
<gene>
    <name evidence="3" type="ORF">GPA_24350</name>
</gene>
<accession>D6EA49</accession>
<evidence type="ECO:0000313" key="3">
    <source>
        <dbReference type="EMBL" id="CBL04596.1"/>
    </source>
</evidence>
<keyword evidence="2" id="KW-0472">Membrane</keyword>
<evidence type="ECO:0000313" key="4">
    <source>
        <dbReference type="Proteomes" id="UP000008805"/>
    </source>
</evidence>
<dbReference type="HOGENOM" id="CLU_3118353_0_0_11"/>
<feature type="region of interest" description="Disordered" evidence="1">
    <location>
        <begin position="1"/>
        <end position="22"/>
    </location>
</feature>
<keyword evidence="2" id="KW-0812">Transmembrane</keyword>
<keyword evidence="4" id="KW-1185">Reference proteome</keyword>
<dbReference type="RefSeq" id="WP_015539940.1">
    <property type="nucleotide sequence ID" value="NC_021021.1"/>
</dbReference>
<proteinExistence type="predicted"/>
<keyword evidence="2" id="KW-1133">Transmembrane helix</keyword>
<evidence type="ECO:0000256" key="2">
    <source>
        <dbReference type="SAM" id="Phobius"/>
    </source>
</evidence>
<name>D6EA49_9ACTN</name>
<reference evidence="3 4" key="2">
    <citation type="submission" date="2010-03" db="EMBL/GenBank/DDBJ databases">
        <authorList>
            <person name="Pajon A."/>
        </authorList>
    </citation>
    <scope>NUCLEOTIDE SEQUENCE [LARGE SCALE GENOMIC DNA]</scope>
    <source>
        <strain evidence="4">7-10-1-b</strain>
    </source>
</reference>
<protein>
    <submittedName>
        <fullName evidence="3">Uncharacterized protein</fullName>
    </submittedName>
</protein>
<organism evidence="3 4">
    <name type="scientific">Gordonibacter pamelaeae 7-10-1-b</name>
    <dbReference type="NCBI Taxonomy" id="657308"/>
    <lineage>
        <taxon>Bacteria</taxon>
        <taxon>Bacillati</taxon>
        <taxon>Actinomycetota</taxon>
        <taxon>Coriobacteriia</taxon>
        <taxon>Eggerthellales</taxon>
        <taxon>Eggerthellaceae</taxon>
        <taxon>Gordonibacter</taxon>
    </lineage>
</organism>
<evidence type="ECO:0000256" key="1">
    <source>
        <dbReference type="SAM" id="MobiDB-lite"/>
    </source>
</evidence>
<feature type="transmembrane region" description="Helical" evidence="2">
    <location>
        <begin position="29"/>
        <end position="49"/>
    </location>
</feature>
<dbReference type="Proteomes" id="UP000008805">
    <property type="component" value="Chromosome"/>
</dbReference>
<dbReference type="AlphaFoldDB" id="D6EA49"/>
<dbReference type="GeneID" id="78361036"/>
<sequence>MTRNPNTDIADLQPASTARSTAKADPRTLGSLLAAGFILVVSFIVRHFYQ</sequence>
<dbReference type="EMBL" id="FP929047">
    <property type="protein sequence ID" value="CBL04596.1"/>
    <property type="molecule type" value="Genomic_DNA"/>
</dbReference>